<dbReference type="InterPro" id="IPR036634">
    <property type="entry name" value="PRD_sf"/>
</dbReference>
<keyword evidence="4" id="KW-0010">Activator</keyword>
<evidence type="ECO:0000256" key="3">
    <source>
        <dbReference type="ARBA" id="ARBA00023015"/>
    </source>
</evidence>
<dbReference type="EMBL" id="JAHLFQ010000028">
    <property type="protein sequence ID" value="MBU3803455.1"/>
    <property type="molecule type" value="Genomic_DNA"/>
</dbReference>
<dbReference type="CDD" id="cd05568">
    <property type="entry name" value="PTS_IIB_bgl_like"/>
    <property type="match status" value="1"/>
</dbReference>
<dbReference type="PANTHER" id="PTHR30185">
    <property type="entry name" value="CRYPTIC BETA-GLUCOSIDE BGL OPERON ANTITERMINATOR"/>
    <property type="match status" value="1"/>
</dbReference>
<dbReference type="Pfam" id="PF05043">
    <property type="entry name" value="Mga"/>
    <property type="match status" value="1"/>
</dbReference>
<name>A0A9E2KAB6_9FIRM</name>
<dbReference type="Gene3D" id="1.10.1790.10">
    <property type="entry name" value="PRD domain"/>
    <property type="match status" value="2"/>
</dbReference>
<feature type="domain" description="PRD" evidence="8">
    <location>
        <begin position="287"/>
        <end position="395"/>
    </location>
</feature>
<gene>
    <name evidence="9" type="ORF">H9872_01675</name>
</gene>
<keyword evidence="5" id="KW-0804">Transcription</keyword>
<dbReference type="InterPro" id="IPR013011">
    <property type="entry name" value="PTS_EIIB_2"/>
</dbReference>
<dbReference type="PROSITE" id="PS51099">
    <property type="entry name" value="PTS_EIIB_TYPE_2"/>
    <property type="match status" value="1"/>
</dbReference>
<evidence type="ECO:0000259" key="8">
    <source>
        <dbReference type="PROSITE" id="PS51372"/>
    </source>
</evidence>
<dbReference type="InterPro" id="IPR016152">
    <property type="entry name" value="PTrfase/Anion_transptr"/>
</dbReference>
<feature type="non-terminal residue" evidence="9">
    <location>
        <position position="1"/>
    </location>
</feature>
<dbReference type="SUPFAM" id="SSF52794">
    <property type="entry name" value="PTS system IIB component-like"/>
    <property type="match status" value="1"/>
</dbReference>
<dbReference type="InterPro" id="IPR036095">
    <property type="entry name" value="PTS_EIIB-like_sf"/>
</dbReference>
<dbReference type="InterPro" id="IPR050661">
    <property type="entry name" value="BglG_antiterminators"/>
</dbReference>
<dbReference type="Gene3D" id="3.40.930.10">
    <property type="entry name" value="Mannitol-specific EII, Chain A"/>
    <property type="match status" value="1"/>
</dbReference>
<dbReference type="AlphaFoldDB" id="A0A9E2KAB6"/>
<proteinExistence type="predicted"/>
<dbReference type="SUPFAM" id="SSF63520">
    <property type="entry name" value="PTS-regulatory domain, PRD"/>
    <property type="match status" value="2"/>
</dbReference>
<dbReference type="GO" id="GO:0006355">
    <property type="term" value="P:regulation of DNA-templated transcription"/>
    <property type="evidence" value="ECO:0007669"/>
    <property type="project" value="InterPro"/>
</dbReference>
<sequence length="671" mass="76881">NIAKDLEVSTRTILRELPSIETWLYDNDFKFVKKPGVGLLIDETLENKELILELLEVENIVKTYTKEERKRLILYELISNREPLKLVYFTSCLKVSEGTLSNDLDEIEEELKKFKMTLVRKQGVGIYLEGEEESYRKILSQLFHTTMGDEEIISLLKNSSKYKEDYLNIKKNILRFLDVKTLKIIQKVLAEIESKNNLKLSDSAYIGLIIHLTLTIQRIQNGDSIQMDEEILAELEKLPEFKLAETICNHLAQDCNICIPKDELGYITMHIKGSKLILEKFEEDKDFFNLDMMQLTTYLINEVESELGIKINDREKLNKDLLNHLVPAINRLKMQLNIRNPLLDKIKEKYLEVYEACEKACEILKTVVKLEKIPDAEVAYIAMHFAAAIERNHSKEKIAAVIACPTGIGTSKLLASNIEKIFKHIEVKGNISAINIDIEKLKAQSIECIISTVELDVDFPNVCLNPFLLAEDREKLKIFLKEMMHQKVRRPIQKEEVKFDKTSIEFISKIGTTILRILETLKVSAIASATSIEQIIDEASKLFACTNEAQRLIAEGLMNREKIATTYLPGYNMMFLHCRTAAVNECKLGVIQLKMPLIIDEKHIEAAIVSLVPSASTEAELEIMSHISSEVLEDGDFREHIKKEDIESIEGLLESKLKTLYRQQIMKTLEG</sequence>
<dbReference type="InterPro" id="IPR036388">
    <property type="entry name" value="WH-like_DNA-bd_sf"/>
</dbReference>
<dbReference type="SUPFAM" id="SSF55804">
    <property type="entry name" value="Phoshotransferase/anion transport protein"/>
    <property type="match status" value="1"/>
</dbReference>
<dbReference type="InterPro" id="IPR007737">
    <property type="entry name" value="Mga_HTH"/>
</dbReference>
<organism evidence="9 10">
    <name type="scientific">Candidatus Cellulosilyticum pullistercoris</name>
    <dbReference type="NCBI Taxonomy" id="2838521"/>
    <lineage>
        <taxon>Bacteria</taxon>
        <taxon>Bacillati</taxon>
        <taxon>Bacillota</taxon>
        <taxon>Clostridia</taxon>
        <taxon>Lachnospirales</taxon>
        <taxon>Cellulosilyticaceae</taxon>
        <taxon>Cellulosilyticum</taxon>
    </lineage>
</organism>
<reference evidence="9" key="1">
    <citation type="journal article" date="2021" name="PeerJ">
        <title>Extensive microbial diversity within the chicken gut microbiome revealed by metagenomics and culture.</title>
        <authorList>
            <person name="Gilroy R."/>
            <person name="Ravi A."/>
            <person name="Getino M."/>
            <person name="Pursley I."/>
            <person name="Horton D.L."/>
            <person name="Alikhan N.F."/>
            <person name="Baker D."/>
            <person name="Gharbi K."/>
            <person name="Hall N."/>
            <person name="Watson M."/>
            <person name="Adriaenssens E.M."/>
            <person name="Foster-Nyarko E."/>
            <person name="Jarju S."/>
            <person name="Secka A."/>
            <person name="Antonio M."/>
            <person name="Oren A."/>
            <person name="Chaudhuri R.R."/>
            <person name="La Ragione R."/>
            <person name="Hildebrand F."/>
            <person name="Pallen M.J."/>
        </authorList>
    </citation>
    <scope>NUCLEOTIDE SEQUENCE</scope>
    <source>
        <strain evidence="9">B5-657</strain>
    </source>
</reference>
<feature type="domain" description="PTS EIIB type-2" evidence="7">
    <location>
        <begin position="398"/>
        <end position="488"/>
    </location>
</feature>
<dbReference type="Gene3D" id="3.40.50.2300">
    <property type="match status" value="1"/>
</dbReference>
<dbReference type="InterPro" id="IPR002178">
    <property type="entry name" value="PTS_EIIA_type-2_dom"/>
</dbReference>
<dbReference type="Pfam" id="PF02302">
    <property type="entry name" value="PTS_IIB"/>
    <property type="match status" value="1"/>
</dbReference>
<evidence type="ECO:0000313" key="10">
    <source>
        <dbReference type="Proteomes" id="UP000824229"/>
    </source>
</evidence>
<keyword evidence="3" id="KW-0805">Transcription regulation</keyword>
<feature type="domain" description="PTS EIIA type-2" evidence="6">
    <location>
        <begin position="516"/>
        <end position="656"/>
    </location>
</feature>
<accession>A0A9E2KAB6</accession>
<evidence type="ECO:0000259" key="7">
    <source>
        <dbReference type="PROSITE" id="PS51099"/>
    </source>
</evidence>
<dbReference type="PROSITE" id="PS51372">
    <property type="entry name" value="PRD_2"/>
    <property type="match status" value="2"/>
</dbReference>
<keyword evidence="1" id="KW-0808">Transferase</keyword>
<dbReference type="Gene3D" id="1.10.10.10">
    <property type="entry name" value="Winged helix-like DNA-binding domain superfamily/Winged helix DNA-binding domain"/>
    <property type="match status" value="1"/>
</dbReference>
<dbReference type="Proteomes" id="UP000824229">
    <property type="component" value="Unassembled WGS sequence"/>
</dbReference>
<dbReference type="PANTHER" id="PTHR30185:SF18">
    <property type="entry name" value="TRANSCRIPTIONAL REGULATOR MTLR"/>
    <property type="match status" value="1"/>
</dbReference>
<evidence type="ECO:0000259" key="6">
    <source>
        <dbReference type="PROSITE" id="PS51094"/>
    </source>
</evidence>
<dbReference type="Pfam" id="PF00874">
    <property type="entry name" value="PRD"/>
    <property type="match status" value="2"/>
</dbReference>
<feature type="domain" description="PRD" evidence="8">
    <location>
        <begin position="176"/>
        <end position="281"/>
    </location>
</feature>
<evidence type="ECO:0000256" key="5">
    <source>
        <dbReference type="ARBA" id="ARBA00023163"/>
    </source>
</evidence>
<dbReference type="PROSITE" id="PS51094">
    <property type="entry name" value="PTS_EIIA_TYPE_2"/>
    <property type="match status" value="1"/>
</dbReference>
<evidence type="ECO:0000256" key="2">
    <source>
        <dbReference type="ARBA" id="ARBA00022737"/>
    </source>
</evidence>
<evidence type="ECO:0000256" key="1">
    <source>
        <dbReference type="ARBA" id="ARBA00022679"/>
    </source>
</evidence>
<dbReference type="InterPro" id="IPR011608">
    <property type="entry name" value="PRD"/>
</dbReference>
<dbReference type="GO" id="GO:0009401">
    <property type="term" value="P:phosphoenolpyruvate-dependent sugar phosphotransferase system"/>
    <property type="evidence" value="ECO:0007669"/>
    <property type="project" value="InterPro"/>
</dbReference>
<evidence type="ECO:0000256" key="4">
    <source>
        <dbReference type="ARBA" id="ARBA00023159"/>
    </source>
</evidence>
<comment type="caution">
    <text evidence="9">The sequence shown here is derived from an EMBL/GenBank/DDBJ whole genome shotgun (WGS) entry which is preliminary data.</text>
</comment>
<dbReference type="InterPro" id="IPR003501">
    <property type="entry name" value="PTS_EIIB_2/3"/>
</dbReference>
<evidence type="ECO:0000313" key="9">
    <source>
        <dbReference type="EMBL" id="MBU3803455.1"/>
    </source>
</evidence>
<reference evidence="9" key="2">
    <citation type="submission" date="2021-04" db="EMBL/GenBank/DDBJ databases">
        <authorList>
            <person name="Gilroy R."/>
        </authorList>
    </citation>
    <scope>NUCLEOTIDE SEQUENCE</scope>
    <source>
        <strain evidence="9">B5-657</strain>
    </source>
</reference>
<dbReference type="GO" id="GO:0008982">
    <property type="term" value="F:protein-N(PI)-phosphohistidine-sugar phosphotransferase activity"/>
    <property type="evidence" value="ECO:0007669"/>
    <property type="project" value="InterPro"/>
</dbReference>
<protein>
    <submittedName>
        <fullName evidence="9">PRD domain-containing protein</fullName>
    </submittedName>
</protein>
<keyword evidence="2" id="KW-0677">Repeat</keyword>